<protein>
    <recommendedName>
        <fullName evidence="4">Endonuclease/exonuclease/phosphatase domain-containing protein</fullName>
    </recommendedName>
</protein>
<dbReference type="Proteomes" id="UP000663887">
    <property type="component" value="Unassembled WGS sequence"/>
</dbReference>
<reference evidence="2" key="1">
    <citation type="submission" date="2021-02" db="EMBL/GenBank/DDBJ databases">
        <authorList>
            <person name="Nowell W R."/>
        </authorList>
    </citation>
    <scope>NUCLEOTIDE SEQUENCE</scope>
</reference>
<dbReference type="EMBL" id="CAJNRG010000254">
    <property type="protein sequence ID" value="CAF1989880.1"/>
    <property type="molecule type" value="Genomic_DNA"/>
</dbReference>
<evidence type="ECO:0000313" key="3">
    <source>
        <dbReference type="Proteomes" id="UP000663842"/>
    </source>
</evidence>
<comment type="caution">
    <text evidence="2">The sequence shown here is derived from an EMBL/GenBank/DDBJ whole genome shotgun (WGS) entry which is preliminary data.</text>
</comment>
<dbReference type="PANTHER" id="PTHR47510">
    <property type="entry name" value="REVERSE TRANSCRIPTASE DOMAIN-CONTAINING PROTEIN"/>
    <property type="match status" value="1"/>
</dbReference>
<evidence type="ECO:0008006" key="4">
    <source>
        <dbReference type="Google" id="ProtNLM"/>
    </source>
</evidence>
<proteinExistence type="predicted"/>
<gene>
    <name evidence="2" type="ORF">UXM345_LOCUS8299</name>
    <name evidence="1" type="ORF">XDN619_LOCUS2797</name>
</gene>
<organism evidence="2 3">
    <name type="scientific">Rotaria magnacalcarata</name>
    <dbReference type="NCBI Taxonomy" id="392030"/>
    <lineage>
        <taxon>Eukaryota</taxon>
        <taxon>Metazoa</taxon>
        <taxon>Spiralia</taxon>
        <taxon>Gnathifera</taxon>
        <taxon>Rotifera</taxon>
        <taxon>Eurotatoria</taxon>
        <taxon>Bdelloidea</taxon>
        <taxon>Philodinida</taxon>
        <taxon>Philodinidae</taxon>
        <taxon>Rotaria</taxon>
    </lineage>
</organism>
<dbReference type="InterPro" id="IPR036691">
    <property type="entry name" value="Endo/exonu/phosph_ase_sf"/>
</dbReference>
<dbReference type="PANTHER" id="PTHR47510:SF3">
    <property type="entry name" value="ENDO_EXONUCLEASE_PHOSPHATASE DOMAIN-CONTAINING PROTEIN"/>
    <property type="match status" value="1"/>
</dbReference>
<dbReference type="AlphaFoldDB" id="A0A819F6C5"/>
<dbReference type="Proteomes" id="UP000663842">
    <property type="component" value="Unassembled WGS sequence"/>
</dbReference>
<dbReference type="EMBL" id="CAJOBF010000720">
    <property type="protein sequence ID" value="CAF3859546.1"/>
    <property type="molecule type" value="Genomic_DNA"/>
</dbReference>
<evidence type="ECO:0000313" key="1">
    <source>
        <dbReference type="EMBL" id="CAF1989880.1"/>
    </source>
</evidence>
<accession>A0A819F6C5</accession>
<dbReference type="Gene3D" id="3.60.10.10">
    <property type="entry name" value="Endonuclease/exonuclease/phosphatase"/>
    <property type="match status" value="1"/>
</dbReference>
<sequence length="472" mass="54572">MCDSEVKFVNDYTVIYSGVQSDNKTRREHGVAICFDPIATKVWKDSGSEWEAVSERIIKIRLKCTPIDITVLSIYSPVNPSTKRMANDADKFYSDLQDTINNVSTNDMLIIMGDLNARVGGNQQQLSSTNSVGPFTVDVENENGARLVDLCEINNIIVLNTFFQHKLLHQTSWMHPGNKIWHMIDYTRVSGAIGTDHHLMSTKIKIHLKSKRKCDLQKKTSIDAVKLKDEKVVEAFQKDLRERVDDANVDTISIDEKYELFVSHLKEKAEEHFILDKKVNRERKEWLTDEILKIIDKKSMVFVEWQNHRDKNLEVKYKNKYKRLRKLAKTKIEHRQEEYWDEVCKDIEKFIKSNDPAAAFSIIRRLKGGSKRVENMPIEDKNGKVLVNSTDQLKRCREYFCELLNVHSTVDPYVINKVQITTTARLELERQNAQPSFEEVKRALNQMKSRKAPGSDEVTADILKADAEPVIK</sequence>
<evidence type="ECO:0000313" key="2">
    <source>
        <dbReference type="EMBL" id="CAF3859546.1"/>
    </source>
</evidence>
<dbReference type="SUPFAM" id="SSF56219">
    <property type="entry name" value="DNase I-like"/>
    <property type="match status" value="1"/>
</dbReference>
<name>A0A819F6C5_9BILA</name>